<proteinExistence type="inferred from homology"/>
<keyword evidence="4" id="KW-0378">Hydrolase</keyword>
<comment type="caution">
    <text evidence="4">The sequence shown here is derived from an EMBL/GenBank/DDBJ whole genome shotgun (WGS) entry which is preliminary data.</text>
</comment>
<dbReference type="PROSITE" id="PS00571">
    <property type="entry name" value="AMIDASES"/>
    <property type="match status" value="1"/>
</dbReference>
<protein>
    <submittedName>
        <fullName evidence="4">Amidase</fullName>
        <ecNumber evidence="4">3.5.1.4</ecNumber>
    </submittedName>
</protein>
<dbReference type="SUPFAM" id="SSF75304">
    <property type="entry name" value="Amidase signature (AS) enzymes"/>
    <property type="match status" value="1"/>
</dbReference>
<feature type="compositionally biased region" description="Polar residues" evidence="2">
    <location>
        <begin position="137"/>
        <end position="152"/>
    </location>
</feature>
<keyword evidence="5" id="KW-1185">Reference proteome</keyword>
<accession>A0A4R5B3P8</accession>
<dbReference type="RefSeq" id="WP_132199381.1">
    <property type="nucleotide sequence ID" value="NZ_SMKY01000103.1"/>
</dbReference>
<dbReference type="EC" id="3.5.1.4" evidence="4"/>
<evidence type="ECO:0000313" key="5">
    <source>
        <dbReference type="Proteomes" id="UP000295578"/>
    </source>
</evidence>
<dbReference type="NCBIfam" id="NF004815">
    <property type="entry name" value="PRK06169.1"/>
    <property type="match status" value="1"/>
</dbReference>
<dbReference type="InterPro" id="IPR036928">
    <property type="entry name" value="AS_sf"/>
</dbReference>
<dbReference type="InterPro" id="IPR023631">
    <property type="entry name" value="Amidase_dom"/>
</dbReference>
<feature type="region of interest" description="Disordered" evidence="2">
    <location>
        <begin position="131"/>
        <end position="158"/>
    </location>
</feature>
<sequence>MSDAADLTATQLLAEYAAGTLSPVEAAQAVLARIAREDPKLNAFCLVDEETTLDMARAAGDRWRRGATLGPLDGVPVSIKDVLLTRGWPTLRGSTTIDPDRSWDEDSPSVARLREQGAVFAGKTTTPEFAWKGVTDNPLTGITRNPWDTSRTPGGSSGGAAAAVAAGMAPLALGTDGGGSVRIPAAFTGTFTIKPTYGRIPHYPASPFGTLAHTGPMTNTVADAALLLDAVCGADGRDWSALPPPDVPFTEAGPDDLTGLRIAFSPDLGFAAVDPEIAATVATAAEFFTELGAKVEQADPGLGGDPVGEFEVLWFAGAAKVVEHLPPGARARLDPGLREICAQGERYSAVEYLTATARRMELGRIMGLFHERYDLLLTPTMPIAAFEAGLEAPPGSPSPRWTGWTPFTYPFNMTQQPAANLPCGFTADGLPIGLQVVGARHADALVMAACAAYEKARPWRRLTGR</sequence>
<dbReference type="AlphaFoldDB" id="A0A4R5B3P8"/>
<dbReference type="InterPro" id="IPR020556">
    <property type="entry name" value="Amidase_CS"/>
</dbReference>
<evidence type="ECO:0000259" key="3">
    <source>
        <dbReference type="Pfam" id="PF01425"/>
    </source>
</evidence>
<evidence type="ECO:0000313" key="4">
    <source>
        <dbReference type="EMBL" id="TDD79835.1"/>
    </source>
</evidence>
<dbReference type="PANTHER" id="PTHR11895">
    <property type="entry name" value="TRANSAMIDASE"/>
    <property type="match status" value="1"/>
</dbReference>
<dbReference type="Pfam" id="PF01425">
    <property type="entry name" value="Amidase"/>
    <property type="match status" value="1"/>
</dbReference>
<organism evidence="4 5">
    <name type="scientific">Actinomadura darangshiensis</name>
    <dbReference type="NCBI Taxonomy" id="705336"/>
    <lineage>
        <taxon>Bacteria</taxon>
        <taxon>Bacillati</taxon>
        <taxon>Actinomycetota</taxon>
        <taxon>Actinomycetes</taxon>
        <taxon>Streptosporangiales</taxon>
        <taxon>Thermomonosporaceae</taxon>
        <taxon>Actinomadura</taxon>
    </lineage>
</organism>
<dbReference type="PANTHER" id="PTHR11895:SF7">
    <property type="entry name" value="GLUTAMYL-TRNA(GLN) AMIDOTRANSFERASE SUBUNIT A, MITOCHONDRIAL"/>
    <property type="match status" value="1"/>
</dbReference>
<dbReference type="Proteomes" id="UP000295578">
    <property type="component" value="Unassembled WGS sequence"/>
</dbReference>
<dbReference type="InterPro" id="IPR000120">
    <property type="entry name" value="Amidase"/>
</dbReference>
<reference evidence="4 5" key="1">
    <citation type="submission" date="2019-03" db="EMBL/GenBank/DDBJ databases">
        <title>Draft genome sequences of novel Actinobacteria.</title>
        <authorList>
            <person name="Sahin N."/>
            <person name="Ay H."/>
            <person name="Saygin H."/>
        </authorList>
    </citation>
    <scope>NUCLEOTIDE SEQUENCE [LARGE SCALE GENOMIC DNA]</scope>
    <source>
        <strain evidence="4 5">DSM 45941</strain>
    </source>
</reference>
<evidence type="ECO:0000256" key="1">
    <source>
        <dbReference type="ARBA" id="ARBA00009199"/>
    </source>
</evidence>
<dbReference type="GO" id="GO:0004040">
    <property type="term" value="F:amidase activity"/>
    <property type="evidence" value="ECO:0007669"/>
    <property type="project" value="UniProtKB-EC"/>
</dbReference>
<comment type="similarity">
    <text evidence="1">Belongs to the amidase family.</text>
</comment>
<feature type="domain" description="Amidase" evidence="3">
    <location>
        <begin position="26"/>
        <end position="446"/>
    </location>
</feature>
<dbReference type="OrthoDB" id="182039at2"/>
<evidence type="ECO:0000256" key="2">
    <source>
        <dbReference type="SAM" id="MobiDB-lite"/>
    </source>
</evidence>
<dbReference type="Gene3D" id="3.90.1300.10">
    <property type="entry name" value="Amidase signature (AS) domain"/>
    <property type="match status" value="1"/>
</dbReference>
<dbReference type="EMBL" id="SMKY01000103">
    <property type="protein sequence ID" value="TDD79835.1"/>
    <property type="molecule type" value="Genomic_DNA"/>
</dbReference>
<gene>
    <name evidence="4" type="ORF">E1293_22250</name>
</gene>
<name>A0A4R5B3P8_9ACTN</name>